<dbReference type="AlphaFoldDB" id="A0ABC8QV88"/>
<reference evidence="3 4" key="1">
    <citation type="submission" date="2024-02" db="EMBL/GenBank/DDBJ databases">
        <authorList>
            <person name="Vignale AGUSTIN F."/>
            <person name="Sosa J E."/>
            <person name="Modenutti C."/>
        </authorList>
    </citation>
    <scope>NUCLEOTIDE SEQUENCE [LARGE SCALE GENOMIC DNA]</scope>
</reference>
<keyword evidence="2" id="KW-0808">Transferase</keyword>
<sequence>MALDAQDTMEQKQLVLPDLQIYSTLNGEITPFWREKYEKDAKKYWDVFYKRHQDRFFKDRHYLDKEWGHYFSDCGLKTSIKEDPRHRRHKVSMKKGNHLTWDRQWKREVISGNSTGSAQVNGAPLTSHPCSSYTIGTLKISPLLKQEEGQSLTVWKREVISGNSTGSTQVNGAPLTSHPCSSYTIGTLKISPLLKQEEGQSLTVVYGDCGLKTSIKEDPRHRRHKVSMKKGNHLTWDRQWKREVISGNSTGSTQVNGAPLTSHPCSSYTIGTLKISPLLKQEEGQSLTVVYGVPKSLNIVELHEYEIVSYVLKSPVVEVTGVIIFNEENDKRVVESASNNNKVENALMMFLVAISWGAN</sequence>
<gene>
    <name evidence="3" type="ORF">ILEXP_LOCUS3655</name>
</gene>
<dbReference type="InterPro" id="IPR026113">
    <property type="entry name" value="METTL2/6/8-like"/>
</dbReference>
<keyword evidence="1" id="KW-0489">Methyltransferase</keyword>
<dbReference type="PANTHER" id="PTHR22809:SF5">
    <property type="entry name" value="TRNA N(3)-METHYLCYTIDINE METHYLTRANSFERASE METTL6"/>
    <property type="match status" value="1"/>
</dbReference>
<evidence type="ECO:0000313" key="3">
    <source>
        <dbReference type="EMBL" id="CAK9136655.1"/>
    </source>
</evidence>
<dbReference type="Proteomes" id="UP001642360">
    <property type="component" value="Unassembled WGS sequence"/>
</dbReference>
<dbReference type="PANTHER" id="PTHR22809">
    <property type="entry name" value="METHYLTRANSFERASE-RELATED"/>
    <property type="match status" value="1"/>
</dbReference>
<accession>A0ABC8QV88</accession>
<dbReference type="EMBL" id="CAUOFW020000770">
    <property type="protein sequence ID" value="CAK9136655.1"/>
    <property type="molecule type" value="Genomic_DNA"/>
</dbReference>
<name>A0ABC8QV88_9AQUA</name>
<proteinExistence type="predicted"/>
<dbReference type="GO" id="GO:0008757">
    <property type="term" value="F:S-adenosylmethionine-dependent methyltransferase activity"/>
    <property type="evidence" value="ECO:0007669"/>
    <property type="project" value="UniProtKB-ARBA"/>
</dbReference>
<keyword evidence="4" id="KW-1185">Reference proteome</keyword>
<dbReference type="GO" id="GO:0032259">
    <property type="term" value="P:methylation"/>
    <property type="evidence" value="ECO:0007669"/>
    <property type="project" value="UniProtKB-KW"/>
</dbReference>
<evidence type="ECO:0000256" key="1">
    <source>
        <dbReference type="ARBA" id="ARBA00022603"/>
    </source>
</evidence>
<organism evidence="3 4">
    <name type="scientific">Ilex paraguariensis</name>
    <name type="common">yerba mate</name>
    <dbReference type="NCBI Taxonomy" id="185542"/>
    <lineage>
        <taxon>Eukaryota</taxon>
        <taxon>Viridiplantae</taxon>
        <taxon>Streptophyta</taxon>
        <taxon>Embryophyta</taxon>
        <taxon>Tracheophyta</taxon>
        <taxon>Spermatophyta</taxon>
        <taxon>Magnoliopsida</taxon>
        <taxon>eudicotyledons</taxon>
        <taxon>Gunneridae</taxon>
        <taxon>Pentapetalae</taxon>
        <taxon>asterids</taxon>
        <taxon>campanulids</taxon>
        <taxon>Aquifoliales</taxon>
        <taxon>Aquifoliaceae</taxon>
        <taxon>Ilex</taxon>
    </lineage>
</organism>
<comment type="caution">
    <text evidence="3">The sequence shown here is derived from an EMBL/GenBank/DDBJ whole genome shotgun (WGS) entry which is preliminary data.</text>
</comment>
<evidence type="ECO:0000256" key="2">
    <source>
        <dbReference type="ARBA" id="ARBA00022679"/>
    </source>
</evidence>
<protein>
    <submittedName>
        <fullName evidence="3">Uncharacterized protein</fullName>
    </submittedName>
</protein>
<evidence type="ECO:0000313" key="4">
    <source>
        <dbReference type="Proteomes" id="UP001642360"/>
    </source>
</evidence>